<dbReference type="PANTHER" id="PTHR46623">
    <property type="entry name" value="CARBOXYMETHYLENEBUTENOLIDASE-RELATED"/>
    <property type="match status" value="1"/>
</dbReference>
<dbReference type="GO" id="GO:0016787">
    <property type="term" value="F:hydrolase activity"/>
    <property type="evidence" value="ECO:0007669"/>
    <property type="project" value="UniProtKB-KW"/>
</dbReference>
<organism evidence="2 3">
    <name type="scientific">Pendulispora brunnea</name>
    <dbReference type="NCBI Taxonomy" id="2905690"/>
    <lineage>
        <taxon>Bacteria</taxon>
        <taxon>Pseudomonadati</taxon>
        <taxon>Myxococcota</taxon>
        <taxon>Myxococcia</taxon>
        <taxon>Myxococcales</taxon>
        <taxon>Sorangiineae</taxon>
        <taxon>Pendulisporaceae</taxon>
        <taxon>Pendulispora</taxon>
    </lineage>
</organism>
<evidence type="ECO:0000259" key="1">
    <source>
        <dbReference type="Pfam" id="PF01738"/>
    </source>
</evidence>
<dbReference type="RefSeq" id="WP_394841226.1">
    <property type="nucleotide sequence ID" value="NZ_CP089982.1"/>
</dbReference>
<dbReference type="PANTHER" id="PTHR46623:SF10">
    <property type="entry name" value="CARBOXYMETHYLENEBUTENOLIDASE HOMOLOG"/>
    <property type="match status" value="1"/>
</dbReference>
<dbReference type="SUPFAM" id="SSF53474">
    <property type="entry name" value="alpha/beta-Hydrolases"/>
    <property type="match status" value="1"/>
</dbReference>
<dbReference type="Proteomes" id="UP001379533">
    <property type="component" value="Chromosome"/>
</dbReference>
<dbReference type="InterPro" id="IPR029058">
    <property type="entry name" value="AB_hydrolase_fold"/>
</dbReference>
<sequence length="246" mass="26122">MTGTMVQIQTADGAANAYVSRPAGNGPWPGVLFLMDGLGLRDALYAMADRMASHGYLVLLPNLYYRIGAYEPFDPQAVFGGSGPEFDRLMRTVTSLDREDAMRDAGVWFDFLDAQPDVRGRAHGVVGYCLGGGLAIAAACKHPARIGVAASFHGGGFVTEPASTEIIAAQVRAPIYIGVAEIDRRHTAATSAGLEAALARAAVPHAVELYPGSAHGFAVVDLPAYDAASAERHWERLLAYLKYLEG</sequence>
<protein>
    <submittedName>
        <fullName evidence="2">Dienelactone hydrolase family protein</fullName>
    </submittedName>
</protein>
<feature type="domain" description="Dienelactone hydrolase" evidence="1">
    <location>
        <begin position="16"/>
        <end position="242"/>
    </location>
</feature>
<dbReference type="Gene3D" id="3.40.50.1820">
    <property type="entry name" value="alpha/beta hydrolase"/>
    <property type="match status" value="1"/>
</dbReference>
<dbReference type="InterPro" id="IPR002925">
    <property type="entry name" value="Dienelactn_hydro"/>
</dbReference>
<gene>
    <name evidence="2" type="ORF">LZC95_29670</name>
</gene>
<name>A0ABZ2JZ89_9BACT</name>
<accession>A0ABZ2JZ89</accession>
<dbReference type="Pfam" id="PF01738">
    <property type="entry name" value="DLH"/>
    <property type="match status" value="1"/>
</dbReference>
<keyword evidence="3" id="KW-1185">Reference proteome</keyword>
<dbReference type="InterPro" id="IPR051049">
    <property type="entry name" value="Dienelactone_hydrolase-like"/>
</dbReference>
<proteinExistence type="predicted"/>
<evidence type="ECO:0000313" key="3">
    <source>
        <dbReference type="Proteomes" id="UP001379533"/>
    </source>
</evidence>
<reference evidence="2 3" key="1">
    <citation type="submission" date="2021-12" db="EMBL/GenBank/DDBJ databases">
        <title>Discovery of the Pendulisporaceae a myxobacterial family with distinct sporulation behavior and unique specialized metabolism.</title>
        <authorList>
            <person name="Garcia R."/>
            <person name="Popoff A."/>
            <person name="Bader C.D."/>
            <person name="Loehr J."/>
            <person name="Walesch S."/>
            <person name="Walt C."/>
            <person name="Boldt J."/>
            <person name="Bunk B."/>
            <person name="Haeckl F.J.F.P.J."/>
            <person name="Gunesch A.P."/>
            <person name="Birkelbach J."/>
            <person name="Nuebel U."/>
            <person name="Pietschmann T."/>
            <person name="Bach T."/>
            <person name="Mueller R."/>
        </authorList>
    </citation>
    <scope>NUCLEOTIDE SEQUENCE [LARGE SCALE GENOMIC DNA]</scope>
    <source>
        <strain evidence="2 3">MSr12523</strain>
    </source>
</reference>
<evidence type="ECO:0000313" key="2">
    <source>
        <dbReference type="EMBL" id="WXA90610.1"/>
    </source>
</evidence>
<keyword evidence="2" id="KW-0378">Hydrolase</keyword>
<dbReference type="EMBL" id="CP089982">
    <property type="protein sequence ID" value="WXA90610.1"/>
    <property type="molecule type" value="Genomic_DNA"/>
</dbReference>